<dbReference type="RefSeq" id="WP_369788205.1">
    <property type="nucleotide sequence ID" value="NZ_CP165628.1"/>
</dbReference>
<dbReference type="EMBL" id="CP165628">
    <property type="protein sequence ID" value="XDU70739.1"/>
    <property type="molecule type" value="Genomic_DNA"/>
</dbReference>
<feature type="domain" description="NAD-dependent epimerase/dehydratase" evidence="1">
    <location>
        <begin position="3"/>
        <end position="217"/>
    </location>
</feature>
<dbReference type="AlphaFoldDB" id="A0AB39VL83"/>
<dbReference type="SUPFAM" id="SSF51735">
    <property type="entry name" value="NAD(P)-binding Rossmann-fold domains"/>
    <property type="match status" value="1"/>
</dbReference>
<accession>A0AB39VL83</accession>
<protein>
    <submittedName>
        <fullName evidence="2">SDR family oxidoreductase</fullName>
    </submittedName>
</protein>
<dbReference type="PANTHER" id="PTHR48079">
    <property type="entry name" value="PROTEIN YEEZ"/>
    <property type="match status" value="1"/>
</dbReference>
<dbReference type="Pfam" id="PF01370">
    <property type="entry name" value="Epimerase"/>
    <property type="match status" value="1"/>
</dbReference>
<dbReference type="GO" id="GO:0004029">
    <property type="term" value="F:aldehyde dehydrogenase (NAD+) activity"/>
    <property type="evidence" value="ECO:0007669"/>
    <property type="project" value="TreeGrafter"/>
</dbReference>
<dbReference type="InterPro" id="IPR036291">
    <property type="entry name" value="NAD(P)-bd_dom_sf"/>
</dbReference>
<evidence type="ECO:0000259" key="1">
    <source>
        <dbReference type="Pfam" id="PF01370"/>
    </source>
</evidence>
<dbReference type="GO" id="GO:0005737">
    <property type="term" value="C:cytoplasm"/>
    <property type="evidence" value="ECO:0007669"/>
    <property type="project" value="TreeGrafter"/>
</dbReference>
<gene>
    <name evidence="2" type="ORF">AB3G37_14265</name>
</gene>
<name>A0AB39VL83_9GAMM</name>
<reference evidence="2" key="1">
    <citation type="submission" date="2024-07" db="EMBL/GenBank/DDBJ databases">
        <authorList>
            <person name="Biller S.J."/>
        </authorList>
    </citation>
    <scope>NUCLEOTIDE SEQUENCE</scope>
    <source>
        <strain evidence="2">WC2420</strain>
    </source>
</reference>
<dbReference type="InterPro" id="IPR051783">
    <property type="entry name" value="NAD(P)-dependent_oxidoreduct"/>
</dbReference>
<dbReference type="CDD" id="cd05262">
    <property type="entry name" value="SDR_a7"/>
    <property type="match status" value="1"/>
</dbReference>
<dbReference type="InterPro" id="IPR001509">
    <property type="entry name" value="Epimerase_deHydtase"/>
</dbReference>
<evidence type="ECO:0000313" key="2">
    <source>
        <dbReference type="EMBL" id="XDU70739.1"/>
    </source>
</evidence>
<proteinExistence type="predicted"/>
<sequence length="303" mass="32299">MRVFLTGATGFIGSHIVSELLAAGHQVIGMTRSDAGAKSLAAAGVEVHRGTLEDLDSIIAGAQKADAVIHTAFNHDFSNFVANCETDRRVISAMGSVLKGSDRPLIITSGTGMGDAEDGKPASEAVFNHRHPNPRIASELEGQVLLEAGIDVRVVRLPQVHNTFKQGLVSPYIEMSREKGAAAYVNEGTNCWPAAHVLDVAKLYALVLDKGSKGERYHAVDEQGVAARDIAEAVATGLGIPAVSILPQNAQQHFGWFAMFAALDLQATGSWTQQRLGWKPTGVGLIEDLQNMNYSPAEQSKHV</sequence>
<dbReference type="PANTHER" id="PTHR48079:SF6">
    <property type="entry name" value="NAD(P)-BINDING DOMAIN-CONTAINING PROTEIN-RELATED"/>
    <property type="match status" value="1"/>
</dbReference>
<organism evidence="2">
    <name type="scientific">Rouxiella sp. WC2420</name>
    <dbReference type="NCBI Taxonomy" id="3234145"/>
    <lineage>
        <taxon>Bacteria</taxon>
        <taxon>Pseudomonadati</taxon>
        <taxon>Pseudomonadota</taxon>
        <taxon>Gammaproteobacteria</taxon>
        <taxon>Enterobacterales</taxon>
        <taxon>Yersiniaceae</taxon>
        <taxon>Rouxiella</taxon>
    </lineage>
</organism>
<dbReference type="Gene3D" id="3.40.50.720">
    <property type="entry name" value="NAD(P)-binding Rossmann-like Domain"/>
    <property type="match status" value="1"/>
</dbReference>